<evidence type="ECO:0000256" key="1">
    <source>
        <dbReference type="SAM" id="MobiDB-lite"/>
    </source>
</evidence>
<dbReference type="WBParaSite" id="sdigi.contig57.g3151.t1">
    <property type="protein sequence ID" value="sdigi.contig57.g3151.t1"/>
    <property type="gene ID" value="sdigi.contig57.g3151"/>
</dbReference>
<evidence type="ECO:0000313" key="2">
    <source>
        <dbReference type="Proteomes" id="UP000887581"/>
    </source>
</evidence>
<organism evidence="2 3">
    <name type="scientific">Setaria digitata</name>
    <dbReference type="NCBI Taxonomy" id="48799"/>
    <lineage>
        <taxon>Eukaryota</taxon>
        <taxon>Metazoa</taxon>
        <taxon>Ecdysozoa</taxon>
        <taxon>Nematoda</taxon>
        <taxon>Chromadorea</taxon>
        <taxon>Rhabditida</taxon>
        <taxon>Spirurina</taxon>
        <taxon>Spiruromorpha</taxon>
        <taxon>Filarioidea</taxon>
        <taxon>Setariidae</taxon>
        <taxon>Setaria</taxon>
    </lineage>
</organism>
<proteinExistence type="predicted"/>
<sequence>MICMTTVGKIMDCEKKVSVLSQVLQKYNKLHQKMSDSSEIISVDSDDESNSSSSALPPSNPPKTLVRGTVKPGRKKIEKPSAQTAQKDPLDVFIDLEKEEKENKGKRLSIEKIYQKKSQLEHILLRPDTYIGSVEYTDRAVH</sequence>
<keyword evidence="2" id="KW-1185">Reference proteome</keyword>
<reference evidence="3" key="1">
    <citation type="submission" date="2022-11" db="UniProtKB">
        <authorList>
            <consortium name="WormBaseParasite"/>
        </authorList>
    </citation>
    <scope>IDENTIFICATION</scope>
</reference>
<name>A0A915Q4D3_9BILA</name>
<feature type="region of interest" description="Disordered" evidence="1">
    <location>
        <begin position="34"/>
        <end position="88"/>
    </location>
</feature>
<dbReference type="Proteomes" id="UP000887581">
    <property type="component" value="Unplaced"/>
</dbReference>
<protein>
    <submittedName>
        <fullName evidence="3">Uncharacterized protein</fullName>
    </submittedName>
</protein>
<evidence type="ECO:0000313" key="3">
    <source>
        <dbReference type="WBParaSite" id="sdigi.contig57.g3151.t1"/>
    </source>
</evidence>
<accession>A0A915Q4D3</accession>
<dbReference type="AlphaFoldDB" id="A0A915Q4D3"/>